<dbReference type="GO" id="GO:0046654">
    <property type="term" value="P:tetrahydrofolate biosynthetic process"/>
    <property type="evidence" value="ECO:0007669"/>
    <property type="project" value="UniProtKB-UniPathway"/>
</dbReference>
<evidence type="ECO:0000256" key="1">
    <source>
        <dbReference type="ARBA" id="ARBA00005051"/>
    </source>
</evidence>
<organism evidence="10">
    <name type="scientific">freshwater metagenome</name>
    <dbReference type="NCBI Taxonomy" id="449393"/>
    <lineage>
        <taxon>unclassified sequences</taxon>
        <taxon>metagenomes</taxon>
        <taxon>ecological metagenomes</taxon>
    </lineage>
</organism>
<dbReference type="PANTHER" id="PTHR43071">
    <property type="entry name" value="2-AMINO-4-HYDROXY-6-HYDROXYMETHYLDIHYDROPTERIDINE PYROPHOSPHOKINASE"/>
    <property type="match status" value="1"/>
</dbReference>
<evidence type="ECO:0000256" key="5">
    <source>
        <dbReference type="ARBA" id="ARBA00022741"/>
    </source>
</evidence>
<dbReference type="GO" id="GO:0005524">
    <property type="term" value="F:ATP binding"/>
    <property type="evidence" value="ECO:0007669"/>
    <property type="project" value="UniProtKB-KW"/>
</dbReference>
<evidence type="ECO:0000256" key="2">
    <source>
        <dbReference type="ARBA" id="ARBA00009640"/>
    </source>
</evidence>
<name>A0A6J6YVE6_9ZZZZ</name>
<dbReference type="GO" id="GO:0016301">
    <property type="term" value="F:kinase activity"/>
    <property type="evidence" value="ECO:0007669"/>
    <property type="project" value="UniProtKB-KW"/>
</dbReference>
<dbReference type="GO" id="GO:0003848">
    <property type="term" value="F:2-amino-4-hydroxy-6-hydroxymethyldihydropteridine diphosphokinase activity"/>
    <property type="evidence" value="ECO:0007669"/>
    <property type="project" value="UniProtKB-EC"/>
</dbReference>
<dbReference type="SUPFAM" id="SSF55620">
    <property type="entry name" value="Tetrahydrobiopterin biosynthesis enzymes-like"/>
    <property type="match status" value="1"/>
</dbReference>
<dbReference type="EMBL" id="CAFAAJ010000122">
    <property type="protein sequence ID" value="CAB4813411.1"/>
    <property type="molecule type" value="Genomic_DNA"/>
</dbReference>
<dbReference type="InterPro" id="IPR043133">
    <property type="entry name" value="GTP-CH-I_C/QueF"/>
</dbReference>
<evidence type="ECO:0000256" key="4">
    <source>
        <dbReference type="ARBA" id="ARBA00022679"/>
    </source>
</evidence>
<dbReference type="Gene3D" id="3.30.1130.10">
    <property type="match status" value="1"/>
</dbReference>
<keyword evidence="4" id="KW-0808">Transferase</keyword>
<dbReference type="NCBIfam" id="TIGR01498">
    <property type="entry name" value="folK"/>
    <property type="match status" value="1"/>
</dbReference>
<dbReference type="CDD" id="cd00534">
    <property type="entry name" value="DHNA_DHNTPE"/>
    <property type="match status" value="1"/>
</dbReference>
<feature type="domain" description="7,8-dihydro-6-hydroxymethylpterin-pyrophosphokinase" evidence="9">
    <location>
        <begin position="211"/>
        <end position="222"/>
    </location>
</feature>
<keyword evidence="7" id="KW-0067">ATP-binding</keyword>
<dbReference type="CDD" id="cd00483">
    <property type="entry name" value="HPPK"/>
    <property type="match status" value="1"/>
</dbReference>
<proteinExistence type="inferred from homology"/>
<accession>A0A6J6YVE6</accession>
<evidence type="ECO:0000259" key="9">
    <source>
        <dbReference type="PROSITE" id="PS00794"/>
    </source>
</evidence>
<dbReference type="EC" id="2.7.6.3" evidence="3"/>
<dbReference type="Gene3D" id="3.30.70.560">
    <property type="entry name" value="7,8-Dihydro-6-hydroxymethylpterin-pyrophosphokinase HPPK"/>
    <property type="match status" value="1"/>
</dbReference>
<dbReference type="NCBIfam" id="TIGR00525">
    <property type="entry name" value="folB"/>
    <property type="match status" value="1"/>
</dbReference>
<dbReference type="UniPathway" id="UPA00077">
    <property type="reaction ID" value="UER00155"/>
</dbReference>
<comment type="similarity">
    <text evidence="2">In the N-terminal section; belongs to the DHNA family.</text>
</comment>
<dbReference type="GO" id="GO:0046656">
    <property type="term" value="P:folic acid biosynthetic process"/>
    <property type="evidence" value="ECO:0007669"/>
    <property type="project" value="UniProtKB-KW"/>
</dbReference>
<evidence type="ECO:0000313" key="10">
    <source>
        <dbReference type="EMBL" id="CAB4813411.1"/>
    </source>
</evidence>
<gene>
    <name evidence="10" type="ORF">UFOPK3001_01718</name>
</gene>
<dbReference type="NCBIfam" id="TIGR00526">
    <property type="entry name" value="folB_dom"/>
    <property type="match status" value="1"/>
</dbReference>
<dbReference type="InterPro" id="IPR000550">
    <property type="entry name" value="Hppk"/>
</dbReference>
<evidence type="ECO:0000256" key="7">
    <source>
        <dbReference type="ARBA" id="ARBA00022840"/>
    </source>
</evidence>
<reference evidence="10" key="1">
    <citation type="submission" date="2020-05" db="EMBL/GenBank/DDBJ databases">
        <authorList>
            <person name="Chiriac C."/>
            <person name="Salcher M."/>
            <person name="Ghai R."/>
            <person name="Kavagutti S V."/>
        </authorList>
    </citation>
    <scope>NUCLEOTIDE SEQUENCE</scope>
</reference>
<dbReference type="InterPro" id="IPR035907">
    <property type="entry name" value="Hppk_sf"/>
</dbReference>
<keyword evidence="8" id="KW-0289">Folate biosynthesis</keyword>
<dbReference type="SUPFAM" id="SSF55083">
    <property type="entry name" value="6-hydroxymethyl-7,8-dihydropterin pyrophosphokinase, HPPK"/>
    <property type="match status" value="1"/>
</dbReference>
<dbReference type="InterPro" id="IPR006157">
    <property type="entry name" value="FolB_dom"/>
</dbReference>
<evidence type="ECO:0000256" key="3">
    <source>
        <dbReference type="ARBA" id="ARBA00013253"/>
    </source>
</evidence>
<dbReference type="PANTHER" id="PTHR43071:SF1">
    <property type="entry name" value="2-AMINO-4-HYDROXY-6-HYDROXYMETHYLDIHYDROPTERIDINE PYROPHOSPHOKINASE"/>
    <property type="match status" value="1"/>
</dbReference>
<sequence length="286" mass="31636">MDRIEINGLRVMTLVGVLPHEREAPQPLEVNLVLEVDLSDAGFSDELADTAHYGLVAERAAAVMRESKDLLLERLAHRIAAEALLVDRVEAVEVTLTKLRPPIPEDLQSTAVSIRRDRKQLNVPARQQHLAIVALGSNLGDRVGFLRFGVEQLGSVVRVSRVYETDAVGGPDQQGAYLNMVAVVETPLDPFALIRRCQRIEAMAGRQRIVHWGPRTLDIDLLFYDDATISTEELLVPHPRIAQRRFVLHPLSDVAPERCPEAWDDLLPKGGVWPIGELAALVGTEG</sequence>
<dbReference type="SMART" id="SM00905">
    <property type="entry name" value="FolB"/>
    <property type="match status" value="1"/>
</dbReference>
<protein>
    <recommendedName>
        <fullName evidence="3">2-amino-4-hydroxy-6-hydroxymethyldihydropteridine diphosphokinase</fullName>
        <ecNumber evidence="3">2.7.6.3</ecNumber>
    </recommendedName>
</protein>
<dbReference type="Pfam" id="PF01288">
    <property type="entry name" value="HPPK"/>
    <property type="match status" value="1"/>
</dbReference>
<keyword evidence="6" id="KW-0418">Kinase</keyword>
<evidence type="ECO:0000256" key="6">
    <source>
        <dbReference type="ARBA" id="ARBA00022777"/>
    </source>
</evidence>
<dbReference type="Pfam" id="PF02152">
    <property type="entry name" value="FolB"/>
    <property type="match status" value="1"/>
</dbReference>
<keyword evidence="5" id="KW-0547">Nucleotide-binding</keyword>
<dbReference type="AlphaFoldDB" id="A0A6J6YVE6"/>
<evidence type="ECO:0000256" key="8">
    <source>
        <dbReference type="ARBA" id="ARBA00022909"/>
    </source>
</evidence>
<dbReference type="GO" id="GO:0004150">
    <property type="term" value="F:dihydroneopterin aldolase activity"/>
    <property type="evidence" value="ECO:0007669"/>
    <property type="project" value="InterPro"/>
</dbReference>
<dbReference type="InterPro" id="IPR006156">
    <property type="entry name" value="Dihydroneopterin_aldolase"/>
</dbReference>
<comment type="pathway">
    <text evidence="1">Cofactor biosynthesis; tetrahydrofolate biosynthesis; 2-amino-4-hydroxy-6-hydroxymethyl-7,8-dihydropteridine diphosphate from 7,8-dihydroneopterin triphosphate: step 4/4.</text>
</comment>
<dbReference type="PROSITE" id="PS00794">
    <property type="entry name" value="HPPK"/>
    <property type="match status" value="1"/>
</dbReference>